<sequence>MVDQAKYPRHNFLNGVPFFFTLMWFETEAKLHSVSEVGCFLNKETARHVVSFTLKDVQSFFFFFQRHVKNALRPQGMKIAHEKDTDPLIR</sequence>
<proteinExistence type="predicted"/>
<gene>
    <name evidence="1" type="ORF">TNCT_150121</name>
</gene>
<dbReference type="EMBL" id="BMAO01033933">
    <property type="protein sequence ID" value="GFQ92870.1"/>
    <property type="molecule type" value="Genomic_DNA"/>
</dbReference>
<accession>A0A8X6L047</accession>
<evidence type="ECO:0000313" key="1">
    <source>
        <dbReference type="EMBL" id="GFQ92870.1"/>
    </source>
</evidence>
<protein>
    <submittedName>
        <fullName evidence="1">Uncharacterized protein</fullName>
    </submittedName>
</protein>
<comment type="caution">
    <text evidence="1">The sequence shown here is derived from an EMBL/GenBank/DDBJ whole genome shotgun (WGS) entry which is preliminary data.</text>
</comment>
<reference evidence="1" key="1">
    <citation type="submission" date="2020-07" db="EMBL/GenBank/DDBJ databases">
        <title>Multicomponent nature underlies the extraordinary mechanical properties of spider dragline silk.</title>
        <authorList>
            <person name="Kono N."/>
            <person name="Nakamura H."/>
            <person name="Mori M."/>
            <person name="Yoshida Y."/>
            <person name="Ohtoshi R."/>
            <person name="Malay A.D."/>
            <person name="Moran D.A.P."/>
            <person name="Tomita M."/>
            <person name="Numata K."/>
            <person name="Arakawa K."/>
        </authorList>
    </citation>
    <scope>NUCLEOTIDE SEQUENCE</scope>
</reference>
<evidence type="ECO:0000313" key="2">
    <source>
        <dbReference type="Proteomes" id="UP000887116"/>
    </source>
</evidence>
<name>A0A8X6L047_TRICU</name>
<dbReference type="AlphaFoldDB" id="A0A8X6L047"/>
<organism evidence="1 2">
    <name type="scientific">Trichonephila clavata</name>
    <name type="common">Joro spider</name>
    <name type="synonym">Nephila clavata</name>
    <dbReference type="NCBI Taxonomy" id="2740835"/>
    <lineage>
        <taxon>Eukaryota</taxon>
        <taxon>Metazoa</taxon>
        <taxon>Ecdysozoa</taxon>
        <taxon>Arthropoda</taxon>
        <taxon>Chelicerata</taxon>
        <taxon>Arachnida</taxon>
        <taxon>Araneae</taxon>
        <taxon>Araneomorphae</taxon>
        <taxon>Entelegynae</taxon>
        <taxon>Araneoidea</taxon>
        <taxon>Nephilidae</taxon>
        <taxon>Trichonephila</taxon>
    </lineage>
</organism>
<keyword evidence="2" id="KW-1185">Reference proteome</keyword>
<dbReference type="Proteomes" id="UP000887116">
    <property type="component" value="Unassembled WGS sequence"/>
</dbReference>